<dbReference type="AlphaFoldDB" id="A0A1F8FDS4"/>
<dbReference type="InterPro" id="IPR002641">
    <property type="entry name" value="PNPLA_dom"/>
</dbReference>
<name>A0A1F8FDS4_9BACT</name>
<dbReference type="Gene3D" id="3.40.1090.10">
    <property type="entry name" value="Cytosolic phospholipase A2 catalytic domain"/>
    <property type="match status" value="1"/>
</dbReference>
<organism evidence="3 4">
    <name type="scientific">Candidatus Yanofskybacteria bacterium RIFCSPHIGHO2_02_FULL_43_15c</name>
    <dbReference type="NCBI Taxonomy" id="1802679"/>
    <lineage>
        <taxon>Bacteria</taxon>
        <taxon>Candidatus Yanofskyibacteriota</taxon>
    </lineage>
</organism>
<sequence length="391" mass="44736">MQEIKVGFVCCSGFKRLHAFGGAFYRYFKGEKAGQVPHPYFITGVSTGAIASAVYLPWTEENFSKATRAIMKLKKKNIYSFSHWLELYGAMSLGESMLNFIPALHRDSQQTPHGRILLESGRTALSVAAKFWLFWKFLKQPSIFSSEPLRHLLKNSQSHLDFNGIWNSDIKLEIPAANLKTARTEYFTNYLPEHREAPNRNGLLVDWTMASSSMPAFLPAIQIGHRLLDDAALLDNLPLDRAIQAGCDVVFVLIFRPYLEKIFLRSDKINWTEELSRAMDLTIGRSTELTLERHQEINNDLKIIERLKEKVSKLYNREGRTTSEMNTLECMSYDISKLSAHGLKKTKIIPVWCEKSLPSLTFNNFNSESLQKAYELGYEAMDKTLAEINFK</sequence>
<dbReference type="Pfam" id="PF01734">
    <property type="entry name" value="Patatin"/>
    <property type="match status" value="1"/>
</dbReference>
<protein>
    <recommendedName>
        <fullName evidence="2">PNPLA domain-containing protein</fullName>
    </recommendedName>
</protein>
<proteinExistence type="predicted"/>
<dbReference type="GO" id="GO:0006629">
    <property type="term" value="P:lipid metabolic process"/>
    <property type="evidence" value="ECO:0007669"/>
    <property type="project" value="UniProtKB-KW"/>
</dbReference>
<evidence type="ECO:0000313" key="4">
    <source>
        <dbReference type="Proteomes" id="UP000178197"/>
    </source>
</evidence>
<dbReference type="InterPro" id="IPR016035">
    <property type="entry name" value="Acyl_Trfase/lysoPLipase"/>
</dbReference>
<reference evidence="3 4" key="1">
    <citation type="journal article" date="2016" name="Nat. Commun.">
        <title>Thousands of microbial genomes shed light on interconnected biogeochemical processes in an aquifer system.</title>
        <authorList>
            <person name="Anantharaman K."/>
            <person name="Brown C.T."/>
            <person name="Hug L.A."/>
            <person name="Sharon I."/>
            <person name="Castelle C.J."/>
            <person name="Probst A.J."/>
            <person name="Thomas B.C."/>
            <person name="Singh A."/>
            <person name="Wilkins M.J."/>
            <person name="Karaoz U."/>
            <person name="Brodie E.L."/>
            <person name="Williams K.H."/>
            <person name="Hubbard S.S."/>
            <person name="Banfield J.F."/>
        </authorList>
    </citation>
    <scope>NUCLEOTIDE SEQUENCE [LARGE SCALE GENOMIC DNA]</scope>
</reference>
<evidence type="ECO:0000259" key="2">
    <source>
        <dbReference type="Pfam" id="PF01734"/>
    </source>
</evidence>
<accession>A0A1F8FDS4</accession>
<dbReference type="Proteomes" id="UP000178197">
    <property type="component" value="Unassembled WGS sequence"/>
</dbReference>
<evidence type="ECO:0000313" key="3">
    <source>
        <dbReference type="EMBL" id="OGN11331.1"/>
    </source>
</evidence>
<comment type="caution">
    <text evidence="3">The sequence shown here is derived from an EMBL/GenBank/DDBJ whole genome shotgun (WGS) entry which is preliminary data.</text>
</comment>
<dbReference type="SUPFAM" id="SSF52151">
    <property type="entry name" value="FabD/lysophospholipase-like"/>
    <property type="match status" value="1"/>
</dbReference>
<dbReference type="EMBL" id="MGJT01000033">
    <property type="protein sequence ID" value="OGN11331.1"/>
    <property type="molecule type" value="Genomic_DNA"/>
</dbReference>
<feature type="domain" description="PNPLA" evidence="2">
    <location>
        <begin position="28"/>
        <end position="243"/>
    </location>
</feature>
<evidence type="ECO:0000256" key="1">
    <source>
        <dbReference type="ARBA" id="ARBA00023098"/>
    </source>
</evidence>
<gene>
    <name evidence="3" type="ORF">A3C71_01975</name>
</gene>
<keyword evidence="1" id="KW-0443">Lipid metabolism</keyword>